<evidence type="ECO:0000313" key="1">
    <source>
        <dbReference type="EMBL" id="KAJ9076100.1"/>
    </source>
</evidence>
<gene>
    <name evidence="1" type="ORF">DSO57_1029376</name>
</gene>
<dbReference type="Proteomes" id="UP001165960">
    <property type="component" value="Unassembled WGS sequence"/>
</dbReference>
<evidence type="ECO:0000313" key="2">
    <source>
        <dbReference type="Proteomes" id="UP001165960"/>
    </source>
</evidence>
<protein>
    <submittedName>
        <fullName evidence="1">Uncharacterized protein</fullName>
    </submittedName>
</protein>
<name>A0ACC2TNF7_9FUNG</name>
<dbReference type="EMBL" id="QTSX02002323">
    <property type="protein sequence ID" value="KAJ9076100.1"/>
    <property type="molecule type" value="Genomic_DNA"/>
</dbReference>
<keyword evidence="2" id="KW-1185">Reference proteome</keyword>
<reference evidence="1" key="1">
    <citation type="submission" date="2022-04" db="EMBL/GenBank/DDBJ databases">
        <title>Genome of the entomopathogenic fungus Entomophthora muscae.</title>
        <authorList>
            <person name="Elya C."/>
            <person name="Lovett B.R."/>
            <person name="Lee E."/>
            <person name="Macias A.M."/>
            <person name="Hajek A.E."/>
            <person name="De Bivort B.L."/>
            <person name="Kasson M.T."/>
            <person name="De Fine Licht H.H."/>
            <person name="Stajich J.E."/>
        </authorList>
    </citation>
    <scope>NUCLEOTIDE SEQUENCE</scope>
    <source>
        <strain evidence="1">Berkeley</strain>
    </source>
</reference>
<proteinExistence type="predicted"/>
<accession>A0ACC2TNF7</accession>
<sequence length="105" mass="11416">MPPLLNVVQRHTVPPRVLQGVLCHSHLHPLVAHRPDTDGFERLLPSVVPGVLPVIPLQAAIPVLHWMASWWFVSPGWEPNLVSLASLSHTLGPDNSPKQPISSAG</sequence>
<organism evidence="1 2">
    <name type="scientific">Entomophthora muscae</name>
    <dbReference type="NCBI Taxonomy" id="34485"/>
    <lineage>
        <taxon>Eukaryota</taxon>
        <taxon>Fungi</taxon>
        <taxon>Fungi incertae sedis</taxon>
        <taxon>Zoopagomycota</taxon>
        <taxon>Entomophthoromycotina</taxon>
        <taxon>Entomophthoromycetes</taxon>
        <taxon>Entomophthorales</taxon>
        <taxon>Entomophthoraceae</taxon>
        <taxon>Entomophthora</taxon>
    </lineage>
</organism>
<comment type="caution">
    <text evidence="1">The sequence shown here is derived from an EMBL/GenBank/DDBJ whole genome shotgun (WGS) entry which is preliminary data.</text>
</comment>